<sequence>MLGDDPLIGADCRITASTLGRFVEIGDGVVMDHSEMGDYSYCMRLCDIANARIGKFANIASMARIGATDHPLDRASLHHFMYRAASYWPDAEDEAAFFERRRARRVTIGHDTWIGHGALIRPEVTIGTGAVVGAGSVVTRDVAPYSIVAGNPARAIRDRQPPEIAERLIALGWWDWSHDALRLALEDFRQMPVAAFLKKYE</sequence>
<dbReference type="NCBIfam" id="TIGR03308">
    <property type="entry name" value="phn_thr-fam"/>
    <property type="match status" value="1"/>
</dbReference>
<organism evidence="5 6">
    <name type="scientific">Roseovarius aquimarinus</name>
    <dbReference type="NCBI Taxonomy" id="1229156"/>
    <lineage>
        <taxon>Bacteria</taxon>
        <taxon>Pseudomonadati</taxon>
        <taxon>Pseudomonadota</taxon>
        <taxon>Alphaproteobacteria</taxon>
        <taxon>Rhodobacterales</taxon>
        <taxon>Roseobacteraceae</taxon>
        <taxon>Roseovarius</taxon>
    </lineage>
</organism>
<comment type="caution">
    <text evidence="5">The sequence shown here is derived from an EMBL/GenBank/DDBJ whole genome shotgun (WGS) entry which is preliminary data.</text>
</comment>
<dbReference type="PANTHER" id="PTHR43300:SF11">
    <property type="entry name" value="ACETYLTRANSFERASE RV3034C-RELATED"/>
    <property type="match status" value="1"/>
</dbReference>
<reference evidence="5 6" key="1">
    <citation type="submission" date="2024-10" db="EMBL/GenBank/DDBJ databases">
        <authorList>
            <person name="Yang X.-N."/>
        </authorList>
    </citation>
    <scope>NUCLEOTIDE SEQUENCE [LARGE SCALE GENOMIC DNA]</scope>
    <source>
        <strain evidence="5 6">CAU 1059</strain>
    </source>
</reference>
<keyword evidence="6" id="KW-1185">Reference proteome</keyword>
<dbReference type="InterPro" id="IPR017694">
    <property type="entry name" value="Phosphonate_tfrase_rpt"/>
</dbReference>
<keyword evidence="4" id="KW-0012">Acyltransferase</keyword>
<evidence type="ECO:0000256" key="2">
    <source>
        <dbReference type="ARBA" id="ARBA00022679"/>
    </source>
</evidence>
<dbReference type="Pfam" id="PF00132">
    <property type="entry name" value="Hexapep"/>
    <property type="match status" value="1"/>
</dbReference>
<dbReference type="Gene3D" id="2.160.10.10">
    <property type="entry name" value="Hexapeptide repeat proteins"/>
    <property type="match status" value="1"/>
</dbReference>
<accession>A0ABW7I5R5</accession>
<protein>
    <submittedName>
        <fullName evidence="5">DapH/DapD/GlmU-related protein</fullName>
    </submittedName>
</protein>
<evidence type="ECO:0000313" key="6">
    <source>
        <dbReference type="Proteomes" id="UP001607157"/>
    </source>
</evidence>
<evidence type="ECO:0000256" key="3">
    <source>
        <dbReference type="ARBA" id="ARBA00022737"/>
    </source>
</evidence>
<dbReference type="InterPro" id="IPR011004">
    <property type="entry name" value="Trimer_LpxA-like_sf"/>
</dbReference>
<dbReference type="CDD" id="cd03349">
    <property type="entry name" value="LbH_XAT"/>
    <property type="match status" value="1"/>
</dbReference>
<proteinExistence type="inferred from homology"/>
<dbReference type="PANTHER" id="PTHR43300">
    <property type="entry name" value="ACETYLTRANSFERASE"/>
    <property type="match status" value="1"/>
</dbReference>
<dbReference type="RefSeq" id="WP_377167382.1">
    <property type="nucleotide sequence ID" value="NZ_JBHTJC010000001.1"/>
</dbReference>
<dbReference type="InterPro" id="IPR050179">
    <property type="entry name" value="Trans_hexapeptide_repeat"/>
</dbReference>
<keyword evidence="2" id="KW-0808">Transferase</keyword>
<comment type="similarity">
    <text evidence="1">Belongs to the transferase hexapeptide repeat family.</text>
</comment>
<keyword evidence="3" id="KW-0677">Repeat</keyword>
<evidence type="ECO:0000313" key="5">
    <source>
        <dbReference type="EMBL" id="MFH0253508.1"/>
    </source>
</evidence>
<gene>
    <name evidence="5" type="ORF">ACGRVM_06370</name>
</gene>
<evidence type="ECO:0000256" key="4">
    <source>
        <dbReference type="ARBA" id="ARBA00023315"/>
    </source>
</evidence>
<dbReference type="InterPro" id="IPR001451">
    <property type="entry name" value="Hexapep"/>
</dbReference>
<dbReference type="InterPro" id="IPR018357">
    <property type="entry name" value="Hexapep_transf_CS"/>
</dbReference>
<name>A0ABW7I5R5_9RHOB</name>
<dbReference type="EMBL" id="JBIHMM010000001">
    <property type="protein sequence ID" value="MFH0253508.1"/>
    <property type="molecule type" value="Genomic_DNA"/>
</dbReference>
<evidence type="ECO:0000256" key="1">
    <source>
        <dbReference type="ARBA" id="ARBA00007274"/>
    </source>
</evidence>
<dbReference type="Proteomes" id="UP001607157">
    <property type="component" value="Unassembled WGS sequence"/>
</dbReference>
<dbReference type="PROSITE" id="PS00101">
    <property type="entry name" value="HEXAPEP_TRANSFERASES"/>
    <property type="match status" value="1"/>
</dbReference>
<dbReference type="SUPFAM" id="SSF51161">
    <property type="entry name" value="Trimeric LpxA-like enzymes"/>
    <property type="match status" value="1"/>
</dbReference>